<gene>
    <name evidence="2" type="ORF">ALC56_06310</name>
</gene>
<dbReference type="AlphaFoldDB" id="A0A151JWZ4"/>
<dbReference type="Proteomes" id="UP000078541">
    <property type="component" value="Unassembled WGS sequence"/>
</dbReference>
<name>A0A151JWZ4_9HYME</name>
<feature type="region of interest" description="Disordered" evidence="1">
    <location>
        <begin position="1"/>
        <end position="70"/>
    </location>
</feature>
<feature type="compositionally biased region" description="Pro residues" evidence="1">
    <location>
        <begin position="1"/>
        <end position="16"/>
    </location>
</feature>
<proteinExistence type="predicted"/>
<protein>
    <submittedName>
        <fullName evidence="2">Uncharacterized protein</fullName>
    </submittedName>
</protein>
<feature type="non-terminal residue" evidence="2">
    <location>
        <position position="1"/>
    </location>
</feature>
<reference evidence="2 3" key="1">
    <citation type="submission" date="2016-03" db="EMBL/GenBank/DDBJ databases">
        <title>Trachymyrmex septentrionalis WGS genome.</title>
        <authorList>
            <person name="Nygaard S."/>
            <person name="Hu H."/>
            <person name="Boomsma J."/>
            <person name="Zhang G."/>
        </authorList>
    </citation>
    <scope>NUCLEOTIDE SEQUENCE [LARGE SCALE GENOMIC DNA]</scope>
    <source>
        <strain evidence="2">Tsep2-gDNA-1</strain>
        <tissue evidence="2">Whole body</tissue>
    </source>
</reference>
<evidence type="ECO:0000313" key="3">
    <source>
        <dbReference type="Proteomes" id="UP000078541"/>
    </source>
</evidence>
<sequence length="162" mass="17917">TPSPPPQTPSLPPRFPSPAFSDALTERIFPDTSPLSLDSSINPIPISPKGIPSPTNSTDSMEFLEEEFPPPPPRSYFRILESDTLESLISQFPRTTTAFIPEGTNTIGPHYFDPEEIRNAITGQHSLLYSCIPPEFPQSVPSFSGILLQSFPSFLHFSKFII</sequence>
<keyword evidence="3" id="KW-1185">Reference proteome</keyword>
<evidence type="ECO:0000256" key="1">
    <source>
        <dbReference type="SAM" id="MobiDB-lite"/>
    </source>
</evidence>
<accession>A0A151JWZ4</accession>
<evidence type="ECO:0000313" key="2">
    <source>
        <dbReference type="EMBL" id="KYN39301.1"/>
    </source>
</evidence>
<organism evidence="2 3">
    <name type="scientific">Trachymyrmex septentrionalis</name>
    <dbReference type="NCBI Taxonomy" id="34720"/>
    <lineage>
        <taxon>Eukaryota</taxon>
        <taxon>Metazoa</taxon>
        <taxon>Ecdysozoa</taxon>
        <taxon>Arthropoda</taxon>
        <taxon>Hexapoda</taxon>
        <taxon>Insecta</taxon>
        <taxon>Pterygota</taxon>
        <taxon>Neoptera</taxon>
        <taxon>Endopterygota</taxon>
        <taxon>Hymenoptera</taxon>
        <taxon>Apocrita</taxon>
        <taxon>Aculeata</taxon>
        <taxon>Formicoidea</taxon>
        <taxon>Formicidae</taxon>
        <taxon>Myrmicinae</taxon>
        <taxon>Trachymyrmex</taxon>
    </lineage>
</organism>
<feature type="compositionally biased region" description="Low complexity" evidence="1">
    <location>
        <begin position="33"/>
        <end position="54"/>
    </location>
</feature>
<dbReference type="EMBL" id="KQ981614">
    <property type="protein sequence ID" value="KYN39301.1"/>
    <property type="molecule type" value="Genomic_DNA"/>
</dbReference>